<dbReference type="InterPro" id="IPR032914">
    <property type="entry name" value="Vam6/VPS39/TRAP1"/>
</dbReference>
<gene>
    <name evidence="3" type="ORF">LADA_0B08570G</name>
</gene>
<evidence type="ECO:0000313" key="3">
    <source>
        <dbReference type="EMBL" id="SCU80607.1"/>
    </source>
</evidence>
<sequence>MSNEGRPDQIRDEDAEEQVAGEEKPENSSELQSSNLAPNLDMNRVENSPGPLTPHVLIQWLPKELVFTSFDAFDSNLYLGTDQGDLLHYFEMEPGNYMLVSQTKVDGEKNDTVESIKALSLIEIAIVQCPGTLHFFLLPEFAPVPNMESVRGVSDFEILRYSSTTNSYKVRLFSSEGVRNASISSKKVSVSDFVYSGPVKRARTHHKSMMASDGTNYQLIDLKTGSELPLFHVSETTANLKPVIASYREGEFLLACGSSADEGAMGLVVNCQGDITQGTVAFEKFPLDIVVDLPFIIVNNGTYGIPIYRIEHNSEPKMEQRFWSSEGAMLRLVKCSRSFPIKNSAQQSQILEMLRLVPLSSGNHQFRIDQERNFILSEYEEVTSLVLFSAAGIYLLSKQSAILQFPDYSETTMENIGAFLEAIQESGHFSKFQRLEVEFLQILHLLLRTLHSPVIDDNVVSQWCTHSSEVDVRIFLHLCDIKIFGDPWIPNGLAGFIAETRLLKLKNNFTNYLELMGRFRSKLRDQNFDGLKDRDNIFRSIDVAVVQYCVESDARVDIGGCEQSSYSDMLLALRTKEKRYESVIYDICYRLEDYIECLKILREQGSYLKMSKFILDNLSRLEHCDGYKEEDLLADIIFLTEMSSSSAKWDEVKEDIKKILKETGLDVKDLVAVSESSATKVNLLEHLGTSDIDDKQFMIENYLSSIKNLMEVENLWDFFAQISSTYTQDLDYLKPSLKTYLEIKIKENPNCNNLQAVCEKLRTLVYEGENELVFAAVLKKIETFDIAQLLSLYLVRDVDKLTVFGDNVLERSMDFNDFETINEIVNEKEVARILKYYLGLKSKRDSLKLSEALLTKHLSTIKSNEQLLEIMDLIPSDYEIVTIIHALTPLLARFDNICAQQDLHKALLKQEIRKITRVLEGVGIQDNLQE</sequence>
<dbReference type="InterPro" id="IPR001180">
    <property type="entry name" value="CNH_dom"/>
</dbReference>
<proteinExistence type="predicted"/>
<organism evidence="3 4">
    <name type="scientific">Lachancea dasiensis</name>
    <dbReference type="NCBI Taxonomy" id="1072105"/>
    <lineage>
        <taxon>Eukaryota</taxon>
        <taxon>Fungi</taxon>
        <taxon>Dikarya</taxon>
        <taxon>Ascomycota</taxon>
        <taxon>Saccharomycotina</taxon>
        <taxon>Saccharomycetes</taxon>
        <taxon>Saccharomycetales</taxon>
        <taxon>Saccharomycetaceae</taxon>
        <taxon>Lachancea</taxon>
    </lineage>
</organism>
<evidence type="ECO:0000313" key="4">
    <source>
        <dbReference type="Proteomes" id="UP000190274"/>
    </source>
</evidence>
<dbReference type="PROSITE" id="PS50219">
    <property type="entry name" value="CNH"/>
    <property type="match status" value="1"/>
</dbReference>
<dbReference type="EMBL" id="LT598456">
    <property type="protein sequence ID" value="SCU80607.1"/>
    <property type="molecule type" value="Genomic_DNA"/>
</dbReference>
<name>A0A1G4IUI7_9SACH</name>
<accession>A0A1G4IUI7</accession>
<feature type="domain" description="CNH" evidence="2">
    <location>
        <begin position="64"/>
        <end position="340"/>
    </location>
</feature>
<dbReference type="PANTHER" id="PTHR12894">
    <property type="entry name" value="CNH DOMAIN CONTAINING"/>
    <property type="match status" value="1"/>
</dbReference>
<dbReference type="STRING" id="1266660.A0A1G4IUI7"/>
<dbReference type="AlphaFoldDB" id="A0A1G4IUI7"/>
<dbReference type="GO" id="GO:0034058">
    <property type="term" value="P:endosomal vesicle fusion"/>
    <property type="evidence" value="ECO:0007669"/>
    <property type="project" value="TreeGrafter"/>
</dbReference>
<keyword evidence="4" id="KW-1185">Reference proteome</keyword>
<feature type="compositionally biased region" description="Polar residues" evidence="1">
    <location>
        <begin position="28"/>
        <end position="37"/>
    </location>
</feature>
<evidence type="ECO:0000259" key="2">
    <source>
        <dbReference type="PROSITE" id="PS50219"/>
    </source>
</evidence>
<feature type="compositionally biased region" description="Basic and acidic residues" evidence="1">
    <location>
        <begin position="1"/>
        <end position="12"/>
    </location>
</feature>
<dbReference type="PANTHER" id="PTHR12894:SF28">
    <property type="entry name" value="VACUOLAR PROTEIN SORTING-ASSOCIATED PROTEIN 3"/>
    <property type="match status" value="1"/>
</dbReference>
<dbReference type="GO" id="GO:0000329">
    <property type="term" value="C:fungal-type vacuole membrane"/>
    <property type="evidence" value="ECO:0007669"/>
    <property type="project" value="TreeGrafter"/>
</dbReference>
<feature type="region of interest" description="Disordered" evidence="1">
    <location>
        <begin position="1"/>
        <end position="48"/>
    </location>
</feature>
<dbReference type="Proteomes" id="UP000190274">
    <property type="component" value="Chromosome B"/>
</dbReference>
<dbReference type="GO" id="GO:0006914">
    <property type="term" value="P:autophagy"/>
    <property type="evidence" value="ECO:0007669"/>
    <property type="project" value="TreeGrafter"/>
</dbReference>
<reference evidence="4" key="1">
    <citation type="submission" date="2016-03" db="EMBL/GenBank/DDBJ databases">
        <authorList>
            <person name="Devillers H."/>
        </authorList>
    </citation>
    <scope>NUCLEOTIDE SEQUENCE [LARGE SCALE GENOMIC DNA]</scope>
</reference>
<dbReference type="OrthoDB" id="5325112at2759"/>
<evidence type="ECO:0000256" key="1">
    <source>
        <dbReference type="SAM" id="MobiDB-lite"/>
    </source>
</evidence>
<protein>
    <submittedName>
        <fullName evidence="3">LADA_0B08570g1_1</fullName>
    </submittedName>
</protein>